<evidence type="ECO:0000256" key="1">
    <source>
        <dbReference type="ARBA" id="ARBA00023015"/>
    </source>
</evidence>
<evidence type="ECO:0000256" key="2">
    <source>
        <dbReference type="ARBA" id="ARBA00023125"/>
    </source>
</evidence>
<dbReference type="SUPFAM" id="SSF46689">
    <property type="entry name" value="Homeodomain-like"/>
    <property type="match status" value="2"/>
</dbReference>
<dbReference type="GO" id="GO:0003700">
    <property type="term" value="F:DNA-binding transcription factor activity"/>
    <property type="evidence" value="ECO:0007669"/>
    <property type="project" value="InterPro"/>
</dbReference>
<reference evidence="6" key="1">
    <citation type="submission" date="2017-06" db="EMBL/GenBank/DDBJ databases">
        <authorList>
            <person name="Varghese N."/>
            <person name="Submissions S."/>
        </authorList>
    </citation>
    <scope>NUCLEOTIDE SEQUENCE [LARGE SCALE GENOMIC DNA]</scope>
    <source>
        <strain evidence="6">LNB2</strain>
    </source>
</reference>
<keyword evidence="6" id="KW-1185">Reference proteome</keyword>
<evidence type="ECO:0000256" key="3">
    <source>
        <dbReference type="ARBA" id="ARBA00023163"/>
    </source>
</evidence>
<accession>A0A239GJC6</accession>
<dbReference type="InterPro" id="IPR018060">
    <property type="entry name" value="HTH_AraC"/>
</dbReference>
<feature type="domain" description="HTH araC/xylS-type" evidence="4">
    <location>
        <begin position="227"/>
        <end position="327"/>
    </location>
</feature>
<keyword evidence="1" id="KW-0805">Transcription regulation</keyword>
<dbReference type="InterPro" id="IPR018062">
    <property type="entry name" value="HTH_AraC-typ_CS"/>
</dbReference>
<evidence type="ECO:0000259" key="4">
    <source>
        <dbReference type="PROSITE" id="PS01124"/>
    </source>
</evidence>
<gene>
    <name evidence="5" type="ORF">SAMN06295912_112105</name>
</gene>
<dbReference type="EMBL" id="FZOS01000012">
    <property type="protein sequence ID" value="SNS69259.1"/>
    <property type="molecule type" value="Genomic_DNA"/>
</dbReference>
<dbReference type="PROSITE" id="PS00041">
    <property type="entry name" value="HTH_ARAC_FAMILY_1"/>
    <property type="match status" value="1"/>
</dbReference>
<dbReference type="PANTHER" id="PTHR46796">
    <property type="entry name" value="HTH-TYPE TRANSCRIPTIONAL ACTIVATOR RHAS-RELATED"/>
    <property type="match status" value="1"/>
</dbReference>
<dbReference type="OrthoDB" id="7191628at2"/>
<sequence>MSFGSTARAEEITAEADSLQPVSAPAPVPACVNRASLPAVPTSRVAVLDAAAGRGLTRYRIHVGDLIVDLRYFPKQTATGLLLPGARGLLLVPFNCPAEIGLEDGPMTCPVETPFLYAGDKRLSVAWRAGTAALVVYFPRERFNAAASELLDDGRRLAAAATLLPRVGEGRELERAADRIVAMCGNAFPSHGAASFAAEASFYRGLAERVAQSGCISEILPPVRAVSDAMRVVRENHAHAFEVESLAAAVGVTGQTLRKGFRACLGMTVKEYIRAVRLAWARARLESVRESRSVAELAVAAGFADGPGFSRGYLRRYGESPSQTRARAVQRQD</sequence>
<dbReference type="GO" id="GO:0043565">
    <property type="term" value="F:sequence-specific DNA binding"/>
    <property type="evidence" value="ECO:0007669"/>
    <property type="project" value="InterPro"/>
</dbReference>
<dbReference type="PROSITE" id="PS01124">
    <property type="entry name" value="HTH_ARAC_FAMILY_2"/>
    <property type="match status" value="1"/>
</dbReference>
<evidence type="ECO:0000313" key="6">
    <source>
        <dbReference type="Proteomes" id="UP000198281"/>
    </source>
</evidence>
<proteinExistence type="predicted"/>
<keyword evidence="2 5" id="KW-0238">DNA-binding</keyword>
<dbReference type="SMART" id="SM00342">
    <property type="entry name" value="HTH_ARAC"/>
    <property type="match status" value="1"/>
</dbReference>
<name>A0A239GJC6_9SPHN</name>
<dbReference type="InterPro" id="IPR050204">
    <property type="entry name" value="AraC_XylS_family_regulators"/>
</dbReference>
<dbReference type="Proteomes" id="UP000198281">
    <property type="component" value="Unassembled WGS sequence"/>
</dbReference>
<keyword evidence="3" id="KW-0804">Transcription</keyword>
<protein>
    <submittedName>
        <fullName evidence="5">AraC-type DNA-binding protein</fullName>
    </submittedName>
</protein>
<dbReference type="InterPro" id="IPR009057">
    <property type="entry name" value="Homeodomain-like_sf"/>
</dbReference>
<dbReference type="Gene3D" id="1.10.10.60">
    <property type="entry name" value="Homeodomain-like"/>
    <property type="match status" value="1"/>
</dbReference>
<organism evidence="5 6">
    <name type="scientific">Edaphosphingomonas laterariae</name>
    <dbReference type="NCBI Taxonomy" id="861865"/>
    <lineage>
        <taxon>Bacteria</taxon>
        <taxon>Pseudomonadati</taxon>
        <taxon>Pseudomonadota</taxon>
        <taxon>Alphaproteobacteria</taxon>
        <taxon>Sphingomonadales</taxon>
        <taxon>Rhizorhabdaceae</taxon>
        <taxon>Edaphosphingomonas</taxon>
    </lineage>
</organism>
<dbReference type="AlphaFoldDB" id="A0A239GJC6"/>
<evidence type="ECO:0000313" key="5">
    <source>
        <dbReference type="EMBL" id="SNS69259.1"/>
    </source>
</evidence>
<dbReference type="Pfam" id="PF12833">
    <property type="entry name" value="HTH_18"/>
    <property type="match status" value="1"/>
</dbReference>